<dbReference type="SUPFAM" id="SSF52266">
    <property type="entry name" value="SGNH hydrolase"/>
    <property type="match status" value="1"/>
</dbReference>
<proteinExistence type="predicted"/>
<dbReference type="GO" id="GO:0005975">
    <property type="term" value="P:carbohydrate metabolic process"/>
    <property type="evidence" value="ECO:0007669"/>
    <property type="project" value="InterPro"/>
</dbReference>
<dbReference type="PANTHER" id="PTHR22901">
    <property type="entry name" value="SIALATE O-ACETYLESTERASE"/>
    <property type="match status" value="1"/>
</dbReference>
<dbReference type="GO" id="GO:0001681">
    <property type="term" value="F:sialate O-acetylesterase activity"/>
    <property type="evidence" value="ECO:0007669"/>
    <property type="project" value="InterPro"/>
</dbReference>
<dbReference type="GO" id="GO:0004553">
    <property type="term" value="F:hydrolase activity, hydrolyzing O-glycosyl compounds"/>
    <property type="evidence" value="ECO:0007669"/>
    <property type="project" value="InterPro"/>
</dbReference>
<dbReference type="InterPro" id="IPR005181">
    <property type="entry name" value="SASA"/>
</dbReference>
<dbReference type="Gene3D" id="2.60.40.10">
    <property type="entry name" value="Immunoglobulins"/>
    <property type="match status" value="1"/>
</dbReference>
<keyword evidence="4" id="KW-1185">Reference proteome</keyword>
<evidence type="ECO:0000313" key="4">
    <source>
        <dbReference type="Proteomes" id="UP000032431"/>
    </source>
</evidence>
<dbReference type="InterPro" id="IPR013783">
    <property type="entry name" value="Ig-like_fold"/>
</dbReference>
<dbReference type="OrthoDB" id="9795554at2"/>
<dbReference type="InterPro" id="IPR039329">
    <property type="entry name" value="SIAE"/>
</dbReference>
<dbReference type="KEGG" id="ccel:CCDG5_0060"/>
<protein>
    <recommendedName>
        <fullName evidence="2">Sialate O-acetylesterase domain-containing protein</fullName>
    </recommendedName>
</protein>
<dbReference type="STRING" id="29343.CCDG5_0060"/>
<feature type="domain" description="Sialate O-acetylesterase" evidence="2">
    <location>
        <begin position="118"/>
        <end position="225"/>
    </location>
</feature>
<dbReference type="InterPro" id="IPR008979">
    <property type="entry name" value="Galactose-bd-like_sf"/>
</dbReference>
<accession>A0A078KI38</accession>
<dbReference type="PANTHER" id="PTHR22901:SF0">
    <property type="entry name" value="SIALATE O-ACETYLESTERASE"/>
    <property type="match status" value="1"/>
</dbReference>
<dbReference type="HOGENOM" id="CLU_015150_2_0_9"/>
<sequence length="661" mass="75470">MYINLNGQIRIYSAEYGTYLLLYKGSDSINSCKTRQLLLHNMVSDGMVLQRNANVKVWGWAEPNERITVCFLGHTYRTTADSSGKWAVTLLKHEAGGPYEMEIEGSHKIVLHDILIGDVWICSGQSNMQLPMARVRDKYSDIVKNTVNPQIRQFDVPEHYDFHSPCQNTEGGKWRCVSPETILDFTAVGFFFAKELYETYSVPIGLIKMAVGGSRIEAWMSDESLGEYPEKTEIVNRFRNDQYVKQLLKNEETREKQWYEQLDKADQGLQPGRQKWYAENYDDSDWETMQIPSYWADEGLGEKNGAFWFRKTIMLPAKLAGLPAKIVMGRIVDADYVYINGELVGTTSYQYPPRKYDVPAGLLKEGRNTIAVRVISNRGKGGFVAKKDYQLVFSDQKIDLTGEWKYRVGAFAAMLPEKTFLHQIPTGLFNGMFSPVSEYTVKGVLWYQGESNTSKPEEYEDLFIKMIKAWRKKLKQENLPFLYVQLPNYLERENIQAINKWPLLREAQQKALKLPNTAMAVTIDIGEWNDLHPLNKHDVGKRLAMLARKTVYGDVNVVAMGPVYDHMAIRGNKAFISFTNIGTGLLSKDGNKLRNFEIAGKDGNFYDADATIENNQVIASCDKVSIPVAVRYAWRDNPQDINFYNREGFPAAPFRTNTGSR</sequence>
<dbReference type="EMBL" id="LM995447">
    <property type="protein sequence ID" value="CDZ23211.1"/>
    <property type="molecule type" value="Genomic_DNA"/>
</dbReference>
<reference evidence="4" key="1">
    <citation type="submission" date="2014-07" db="EMBL/GenBank/DDBJ databases">
        <authorList>
            <person name="Wibberg D."/>
        </authorList>
    </citation>
    <scope>NUCLEOTIDE SEQUENCE [LARGE SCALE GENOMIC DNA]</scope>
    <source>
        <strain evidence="4">DG5</strain>
    </source>
</reference>
<organism evidence="3 4">
    <name type="scientific">[Clostridium] cellulosi</name>
    <dbReference type="NCBI Taxonomy" id="29343"/>
    <lineage>
        <taxon>Bacteria</taxon>
        <taxon>Bacillati</taxon>
        <taxon>Bacillota</taxon>
        <taxon>Clostridia</taxon>
        <taxon>Eubacteriales</taxon>
        <taxon>Oscillospiraceae</taxon>
        <taxon>Oscillospiraceae incertae sedis</taxon>
    </lineage>
</organism>
<gene>
    <name evidence="3" type="ORF">CCDG5_0060</name>
</gene>
<dbReference type="PATRIC" id="fig|29343.3.peg.68"/>
<dbReference type="Gene3D" id="3.40.50.1110">
    <property type="entry name" value="SGNH hydrolase"/>
    <property type="match status" value="1"/>
</dbReference>
<keyword evidence="1" id="KW-0378">Hydrolase</keyword>
<dbReference type="Pfam" id="PF03629">
    <property type="entry name" value="SASA"/>
    <property type="match status" value="2"/>
</dbReference>
<evidence type="ECO:0000256" key="1">
    <source>
        <dbReference type="ARBA" id="ARBA00022801"/>
    </source>
</evidence>
<dbReference type="InterPro" id="IPR036514">
    <property type="entry name" value="SGNH_hydro_sf"/>
</dbReference>
<name>A0A078KI38_9FIRM</name>
<dbReference type="AlphaFoldDB" id="A0A078KI38"/>
<dbReference type="Proteomes" id="UP000032431">
    <property type="component" value="Chromosome I"/>
</dbReference>
<feature type="domain" description="Sialate O-acetylesterase" evidence="2">
    <location>
        <begin position="438"/>
        <end position="544"/>
    </location>
</feature>
<dbReference type="SUPFAM" id="SSF49785">
    <property type="entry name" value="Galactose-binding domain-like"/>
    <property type="match status" value="1"/>
</dbReference>
<dbReference type="Gene3D" id="2.60.120.260">
    <property type="entry name" value="Galactose-binding domain-like"/>
    <property type="match status" value="1"/>
</dbReference>
<evidence type="ECO:0000259" key="2">
    <source>
        <dbReference type="Pfam" id="PF03629"/>
    </source>
</evidence>
<evidence type="ECO:0000313" key="3">
    <source>
        <dbReference type="EMBL" id="CDZ23211.1"/>
    </source>
</evidence>